<feature type="signal peptide" evidence="1">
    <location>
        <begin position="1"/>
        <end position="19"/>
    </location>
</feature>
<accession>A0ABT2ZT58</accession>
<reference evidence="3 4" key="1">
    <citation type="submission" date="2022-10" db="EMBL/GenBank/DDBJ databases">
        <title>Defluviimonas sp. nov., isolated from ocean surface sediments.</title>
        <authorList>
            <person name="He W."/>
            <person name="Wang L."/>
            <person name="Zhang D.-F."/>
        </authorList>
    </citation>
    <scope>NUCLEOTIDE SEQUENCE [LARGE SCALE GENOMIC DNA]</scope>
    <source>
        <strain evidence="3 4">WL0050</strain>
    </source>
</reference>
<evidence type="ECO:0000259" key="2">
    <source>
        <dbReference type="Pfam" id="PF13628"/>
    </source>
</evidence>
<dbReference type="Proteomes" id="UP001652564">
    <property type="component" value="Unassembled WGS sequence"/>
</dbReference>
<name>A0ABT2ZT58_9RHOB</name>
<organism evidence="3 4">
    <name type="scientific">Albidovulum litorale</name>
    <dbReference type="NCBI Taxonomy" id="2984134"/>
    <lineage>
        <taxon>Bacteria</taxon>
        <taxon>Pseudomonadati</taxon>
        <taxon>Pseudomonadota</taxon>
        <taxon>Alphaproteobacteria</taxon>
        <taxon>Rhodobacterales</taxon>
        <taxon>Paracoccaceae</taxon>
        <taxon>Albidovulum</taxon>
    </lineage>
</organism>
<evidence type="ECO:0000256" key="1">
    <source>
        <dbReference type="SAM" id="SignalP"/>
    </source>
</evidence>
<dbReference type="PANTHER" id="PTHR38593">
    <property type="entry name" value="BLR2558 PROTEIN"/>
    <property type="match status" value="1"/>
</dbReference>
<feature type="domain" description="DUF4142" evidence="2">
    <location>
        <begin position="24"/>
        <end position="165"/>
    </location>
</feature>
<evidence type="ECO:0000313" key="3">
    <source>
        <dbReference type="EMBL" id="MCV2874135.1"/>
    </source>
</evidence>
<protein>
    <submittedName>
        <fullName evidence="3">DUF4142 domain-containing protein</fullName>
    </submittedName>
</protein>
<proteinExistence type="predicted"/>
<feature type="chain" id="PRO_5046703491" evidence="1">
    <location>
        <begin position="20"/>
        <end position="173"/>
    </location>
</feature>
<dbReference type="Pfam" id="PF13628">
    <property type="entry name" value="DUF4142"/>
    <property type="match status" value="1"/>
</dbReference>
<sequence length="173" mass="18573">MIRQTMIAVALAAATPAFAQDQMNDLQIAHTAYTAGQLDIRYAHLALAVSENDAVRAFAETMIRDHTAVNDAAVALITELNVTPEDNDLSRALVEGAAAKRAEFMALSGNEFDCAYAANELGYHQVVNQTVEGKFIPWATVEPLKALLSDALVTFKVHEGHAEDMVAGLQCAS</sequence>
<dbReference type="RefSeq" id="WP_263741384.1">
    <property type="nucleotide sequence ID" value="NZ_JAOWKZ010000004.1"/>
</dbReference>
<keyword evidence="1" id="KW-0732">Signal</keyword>
<dbReference type="InterPro" id="IPR012347">
    <property type="entry name" value="Ferritin-like"/>
</dbReference>
<dbReference type="EMBL" id="JAOWKZ010000004">
    <property type="protein sequence ID" value="MCV2874135.1"/>
    <property type="molecule type" value="Genomic_DNA"/>
</dbReference>
<dbReference type="InterPro" id="IPR025419">
    <property type="entry name" value="DUF4142"/>
</dbReference>
<gene>
    <name evidence="3" type="ORF">OEZ71_17695</name>
</gene>
<keyword evidence="4" id="KW-1185">Reference proteome</keyword>
<evidence type="ECO:0000313" key="4">
    <source>
        <dbReference type="Proteomes" id="UP001652564"/>
    </source>
</evidence>
<comment type="caution">
    <text evidence="3">The sequence shown here is derived from an EMBL/GenBank/DDBJ whole genome shotgun (WGS) entry which is preliminary data.</text>
</comment>
<dbReference type="Gene3D" id="1.20.1260.10">
    <property type="match status" value="1"/>
</dbReference>
<dbReference type="PANTHER" id="PTHR38593:SF1">
    <property type="entry name" value="BLR2558 PROTEIN"/>
    <property type="match status" value="1"/>
</dbReference>